<protein>
    <submittedName>
        <fullName evidence="2">DUF1304 domain-containing protein</fullName>
    </submittedName>
</protein>
<dbReference type="PANTHER" id="PTHR38446:SF1">
    <property type="entry name" value="BLL0914 PROTEIN"/>
    <property type="match status" value="1"/>
</dbReference>
<name>A0ABU7UZW8_9GAMM</name>
<evidence type="ECO:0000313" key="3">
    <source>
        <dbReference type="Proteomes" id="UP001356170"/>
    </source>
</evidence>
<sequence>MNTLAQLFVGLVAAIHIYILILEMFLWTGPKGQKAFGMTAEFAKQTKVLAANQGLYNGFLAAGLIWGLLTTSEPMAFYIKVFFLTCVLVAGLYGAATASRKILWIQALPAAIALVLLHLR</sequence>
<dbReference type="EMBL" id="JAZHBO010000001">
    <property type="protein sequence ID" value="MEF2155361.1"/>
    <property type="molecule type" value="Genomic_DNA"/>
</dbReference>
<reference evidence="2 3" key="1">
    <citation type="submission" date="2024-01" db="EMBL/GenBank/DDBJ databases">
        <title>Novel species of the genus Luteimonas isolated from rivers.</title>
        <authorList>
            <person name="Lu H."/>
        </authorList>
    </citation>
    <scope>NUCLEOTIDE SEQUENCE [LARGE SCALE GENOMIC DNA]</scope>
    <source>
        <strain evidence="2 3">FXH3W</strain>
    </source>
</reference>
<comment type="caution">
    <text evidence="2">The sequence shown here is derived from an EMBL/GenBank/DDBJ whole genome shotgun (WGS) entry which is preliminary data.</text>
</comment>
<keyword evidence="1" id="KW-0812">Transmembrane</keyword>
<dbReference type="Pfam" id="PF06993">
    <property type="entry name" value="DUF1304"/>
    <property type="match status" value="1"/>
</dbReference>
<feature type="transmembrane region" description="Helical" evidence="1">
    <location>
        <begin position="6"/>
        <end position="27"/>
    </location>
</feature>
<dbReference type="RefSeq" id="WP_331703417.1">
    <property type="nucleotide sequence ID" value="NZ_JAZHBO010000001.1"/>
</dbReference>
<dbReference type="Proteomes" id="UP001356170">
    <property type="component" value="Unassembled WGS sequence"/>
</dbReference>
<evidence type="ECO:0000256" key="1">
    <source>
        <dbReference type="SAM" id="Phobius"/>
    </source>
</evidence>
<keyword evidence="1" id="KW-1133">Transmembrane helix</keyword>
<feature type="transmembrane region" description="Helical" evidence="1">
    <location>
        <begin position="48"/>
        <end position="69"/>
    </location>
</feature>
<feature type="transmembrane region" description="Helical" evidence="1">
    <location>
        <begin position="102"/>
        <end position="119"/>
    </location>
</feature>
<accession>A0ABU7UZW8</accession>
<feature type="transmembrane region" description="Helical" evidence="1">
    <location>
        <begin position="75"/>
        <end position="95"/>
    </location>
</feature>
<organism evidence="2 3">
    <name type="scientific">Aquilutibacter rugosus</name>
    <dbReference type="NCBI Taxonomy" id="3115820"/>
    <lineage>
        <taxon>Bacteria</taxon>
        <taxon>Pseudomonadati</taxon>
        <taxon>Pseudomonadota</taxon>
        <taxon>Gammaproteobacteria</taxon>
        <taxon>Lysobacterales</taxon>
        <taxon>Lysobacteraceae</taxon>
        <taxon>Aquilutibacter</taxon>
    </lineage>
</organism>
<dbReference type="InterPro" id="IPR009732">
    <property type="entry name" value="DUF1304"/>
</dbReference>
<evidence type="ECO:0000313" key="2">
    <source>
        <dbReference type="EMBL" id="MEF2155361.1"/>
    </source>
</evidence>
<keyword evidence="3" id="KW-1185">Reference proteome</keyword>
<dbReference type="PANTHER" id="PTHR38446">
    <property type="entry name" value="BLL0914 PROTEIN"/>
    <property type="match status" value="1"/>
</dbReference>
<keyword evidence="1" id="KW-0472">Membrane</keyword>
<proteinExistence type="predicted"/>
<gene>
    <name evidence="2" type="ORF">V3390_03825</name>
</gene>